<dbReference type="GO" id="GO:0016987">
    <property type="term" value="F:sigma factor activity"/>
    <property type="evidence" value="ECO:0007669"/>
    <property type="project" value="UniProtKB-KW"/>
</dbReference>
<organism evidence="7 8">
    <name type="scientific">Pseudobacter ginsenosidimutans</name>
    <dbReference type="NCBI Taxonomy" id="661488"/>
    <lineage>
        <taxon>Bacteria</taxon>
        <taxon>Pseudomonadati</taxon>
        <taxon>Bacteroidota</taxon>
        <taxon>Chitinophagia</taxon>
        <taxon>Chitinophagales</taxon>
        <taxon>Chitinophagaceae</taxon>
        <taxon>Pseudobacter</taxon>
    </lineage>
</organism>
<evidence type="ECO:0000256" key="2">
    <source>
        <dbReference type="ARBA" id="ARBA00023015"/>
    </source>
</evidence>
<reference evidence="7 8" key="1">
    <citation type="submission" date="2019-02" db="EMBL/GenBank/DDBJ databases">
        <title>Genomic Encyclopedia of Type Strains, Phase IV (KMG-IV): sequencing the most valuable type-strain genomes for metagenomic binning, comparative biology and taxonomic classification.</title>
        <authorList>
            <person name="Goeker M."/>
        </authorList>
    </citation>
    <scope>NUCLEOTIDE SEQUENCE [LARGE SCALE GENOMIC DNA]</scope>
    <source>
        <strain evidence="7 8">DSM 18116</strain>
    </source>
</reference>
<keyword evidence="2" id="KW-0805">Transcription regulation</keyword>
<dbReference type="InterPro" id="IPR014284">
    <property type="entry name" value="RNA_pol_sigma-70_dom"/>
</dbReference>
<dbReference type="PANTHER" id="PTHR43133">
    <property type="entry name" value="RNA POLYMERASE ECF-TYPE SIGMA FACTO"/>
    <property type="match status" value="1"/>
</dbReference>
<dbReference type="InterPro" id="IPR036388">
    <property type="entry name" value="WH-like_DNA-bd_sf"/>
</dbReference>
<keyword evidence="8" id="KW-1185">Reference proteome</keyword>
<dbReference type="Proteomes" id="UP000293874">
    <property type="component" value="Unassembled WGS sequence"/>
</dbReference>
<keyword evidence="4" id="KW-0804">Transcription</keyword>
<dbReference type="SUPFAM" id="SSF88946">
    <property type="entry name" value="Sigma2 domain of RNA polymerase sigma factors"/>
    <property type="match status" value="1"/>
</dbReference>
<dbReference type="RefSeq" id="WP_130540922.1">
    <property type="nucleotide sequence ID" value="NZ_CP042431.1"/>
</dbReference>
<comment type="similarity">
    <text evidence="1">Belongs to the sigma-70 factor family. ECF subfamily.</text>
</comment>
<dbReference type="EMBL" id="SGXA01000001">
    <property type="protein sequence ID" value="RZS76629.1"/>
    <property type="molecule type" value="Genomic_DNA"/>
</dbReference>
<sequence>MSPGNPPYEERELLLRIAAGDEAAFRQIYHTYEDLLMPYLTELTKSNHIAEDIVQETMLRLWLNREHISTLEHPRAYIYRMAGNCAFSWLKSRMIRKRVEQDKASLELTVATEVATDLSFQTITRIVQQTIREMPAQRSRIYTMNREQGLKPADIAKALHISVSTVNNTLYQAIKTIREAIEKAGYYLPVWLILFFF</sequence>
<evidence type="ECO:0000256" key="4">
    <source>
        <dbReference type="ARBA" id="ARBA00023163"/>
    </source>
</evidence>
<dbReference type="Pfam" id="PF08281">
    <property type="entry name" value="Sigma70_r4_2"/>
    <property type="match status" value="1"/>
</dbReference>
<dbReference type="GO" id="GO:0006352">
    <property type="term" value="P:DNA-templated transcription initiation"/>
    <property type="evidence" value="ECO:0007669"/>
    <property type="project" value="InterPro"/>
</dbReference>
<protein>
    <submittedName>
        <fullName evidence="7">RNA polymerase sigma-70 factor (ECF subfamily)</fullName>
    </submittedName>
</protein>
<dbReference type="InterPro" id="IPR013249">
    <property type="entry name" value="RNA_pol_sigma70_r4_t2"/>
</dbReference>
<evidence type="ECO:0000259" key="6">
    <source>
        <dbReference type="Pfam" id="PF08281"/>
    </source>
</evidence>
<comment type="caution">
    <text evidence="7">The sequence shown here is derived from an EMBL/GenBank/DDBJ whole genome shotgun (WGS) entry which is preliminary data.</text>
</comment>
<dbReference type="SUPFAM" id="SSF88659">
    <property type="entry name" value="Sigma3 and sigma4 domains of RNA polymerase sigma factors"/>
    <property type="match status" value="1"/>
</dbReference>
<accession>A0A4Q7N6D6</accession>
<dbReference type="InterPro" id="IPR039425">
    <property type="entry name" value="RNA_pol_sigma-70-like"/>
</dbReference>
<dbReference type="Gene3D" id="1.10.1740.10">
    <property type="match status" value="1"/>
</dbReference>
<keyword evidence="3" id="KW-0731">Sigma factor</keyword>
<dbReference type="InterPro" id="IPR013324">
    <property type="entry name" value="RNA_pol_sigma_r3/r4-like"/>
</dbReference>
<feature type="domain" description="RNA polymerase sigma-70 region 2" evidence="5">
    <location>
        <begin position="28"/>
        <end position="93"/>
    </location>
</feature>
<gene>
    <name evidence="7" type="ORF">EV199_2515</name>
</gene>
<feature type="domain" description="RNA polymerase sigma factor 70 region 4 type 2" evidence="6">
    <location>
        <begin position="125"/>
        <end position="176"/>
    </location>
</feature>
<dbReference type="OrthoDB" id="1493347at2"/>
<evidence type="ECO:0000256" key="3">
    <source>
        <dbReference type="ARBA" id="ARBA00023082"/>
    </source>
</evidence>
<name>A0A4Q7N6D6_9BACT</name>
<dbReference type="InterPro" id="IPR013325">
    <property type="entry name" value="RNA_pol_sigma_r2"/>
</dbReference>
<evidence type="ECO:0000256" key="1">
    <source>
        <dbReference type="ARBA" id="ARBA00010641"/>
    </source>
</evidence>
<evidence type="ECO:0000259" key="5">
    <source>
        <dbReference type="Pfam" id="PF04542"/>
    </source>
</evidence>
<evidence type="ECO:0000313" key="8">
    <source>
        <dbReference type="Proteomes" id="UP000293874"/>
    </source>
</evidence>
<dbReference type="InterPro" id="IPR007627">
    <property type="entry name" value="RNA_pol_sigma70_r2"/>
</dbReference>
<dbReference type="AlphaFoldDB" id="A0A4Q7N6D6"/>
<dbReference type="PANTHER" id="PTHR43133:SF46">
    <property type="entry name" value="RNA POLYMERASE SIGMA-70 FACTOR ECF SUBFAMILY"/>
    <property type="match status" value="1"/>
</dbReference>
<proteinExistence type="inferred from homology"/>
<evidence type="ECO:0000313" key="7">
    <source>
        <dbReference type="EMBL" id="RZS76629.1"/>
    </source>
</evidence>
<dbReference type="NCBIfam" id="TIGR02937">
    <property type="entry name" value="sigma70-ECF"/>
    <property type="match status" value="1"/>
</dbReference>
<dbReference type="GO" id="GO:0003677">
    <property type="term" value="F:DNA binding"/>
    <property type="evidence" value="ECO:0007669"/>
    <property type="project" value="InterPro"/>
</dbReference>
<dbReference type="Pfam" id="PF04542">
    <property type="entry name" value="Sigma70_r2"/>
    <property type="match status" value="1"/>
</dbReference>
<dbReference type="Gene3D" id="1.10.10.10">
    <property type="entry name" value="Winged helix-like DNA-binding domain superfamily/Winged helix DNA-binding domain"/>
    <property type="match status" value="1"/>
</dbReference>